<dbReference type="GO" id="GO:0000796">
    <property type="term" value="C:condensin complex"/>
    <property type="evidence" value="ECO:0007669"/>
    <property type="project" value="TreeGrafter"/>
</dbReference>
<feature type="compositionally biased region" description="Pro residues" evidence="2">
    <location>
        <begin position="154"/>
        <end position="172"/>
    </location>
</feature>
<feature type="coiled-coil region" evidence="1">
    <location>
        <begin position="582"/>
        <end position="616"/>
    </location>
</feature>
<dbReference type="GO" id="GO:0003682">
    <property type="term" value="F:chromatin binding"/>
    <property type="evidence" value="ECO:0007669"/>
    <property type="project" value="TreeGrafter"/>
</dbReference>
<evidence type="ECO:0000256" key="1">
    <source>
        <dbReference type="SAM" id="Coils"/>
    </source>
</evidence>
<dbReference type="GO" id="GO:0000793">
    <property type="term" value="C:condensed chromosome"/>
    <property type="evidence" value="ECO:0007669"/>
    <property type="project" value="TreeGrafter"/>
</dbReference>
<feature type="compositionally biased region" description="Basic and acidic residues" evidence="2">
    <location>
        <begin position="59"/>
        <end position="68"/>
    </location>
</feature>
<feature type="region of interest" description="Disordered" evidence="2">
    <location>
        <begin position="702"/>
        <end position="729"/>
    </location>
</feature>
<feature type="compositionally biased region" description="Polar residues" evidence="2">
    <location>
        <begin position="710"/>
        <end position="721"/>
    </location>
</feature>
<accession>A0A7G2C728</accession>
<feature type="region of interest" description="Disordered" evidence="2">
    <location>
        <begin position="742"/>
        <end position="777"/>
    </location>
</feature>
<feature type="compositionally biased region" description="Acidic residues" evidence="2">
    <location>
        <begin position="861"/>
        <end position="873"/>
    </location>
</feature>
<feature type="region of interest" description="Disordered" evidence="2">
    <location>
        <begin position="851"/>
        <end position="873"/>
    </location>
</feature>
<proteinExistence type="predicted"/>
<feature type="compositionally biased region" description="Polar residues" evidence="2">
    <location>
        <begin position="744"/>
        <end position="755"/>
    </location>
</feature>
<dbReference type="GO" id="GO:0000785">
    <property type="term" value="C:chromatin"/>
    <property type="evidence" value="ECO:0007669"/>
    <property type="project" value="TreeGrafter"/>
</dbReference>
<evidence type="ECO:0000313" key="3">
    <source>
        <dbReference type="EMBL" id="CAD2215275.1"/>
    </source>
</evidence>
<reference evidence="3 4" key="1">
    <citation type="submission" date="2020-08" db="EMBL/GenBank/DDBJ databases">
        <authorList>
            <person name="Newling K."/>
            <person name="Davey J."/>
            <person name="Forrester S."/>
        </authorList>
    </citation>
    <scope>NUCLEOTIDE SEQUENCE [LARGE SCALE GENOMIC DNA]</scope>
    <source>
        <strain evidence="4">Crithidia deanei Carvalho (ATCC PRA-265)</strain>
    </source>
</reference>
<feature type="region of interest" description="Disordered" evidence="2">
    <location>
        <begin position="137"/>
        <end position="185"/>
    </location>
</feature>
<feature type="coiled-coil region" evidence="1">
    <location>
        <begin position="246"/>
        <end position="552"/>
    </location>
</feature>
<feature type="compositionally biased region" description="Low complexity" evidence="2">
    <location>
        <begin position="635"/>
        <end position="645"/>
    </location>
</feature>
<name>A0A7G2C728_9TRYP</name>
<organism evidence="3 4">
    <name type="scientific">Angomonas deanei</name>
    <dbReference type="NCBI Taxonomy" id="59799"/>
    <lineage>
        <taxon>Eukaryota</taxon>
        <taxon>Discoba</taxon>
        <taxon>Euglenozoa</taxon>
        <taxon>Kinetoplastea</taxon>
        <taxon>Metakinetoplastina</taxon>
        <taxon>Trypanosomatida</taxon>
        <taxon>Trypanosomatidae</taxon>
        <taxon>Strigomonadinae</taxon>
        <taxon>Angomonas</taxon>
    </lineage>
</organism>
<feature type="region of interest" description="Disordered" evidence="2">
    <location>
        <begin position="632"/>
        <end position="652"/>
    </location>
</feature>
<dbReference type="PANTHER" id="PTHR43941">
    <property type="entry name" value="STRUCTURAL MAINTENANCE OF CHROMOSOMES PROTEIN 2"/>
    <property type="match status" value="1"/>
</dbReference>
<keyword evidence="1" id="KW-0175">Coiled coil</keyword>
<feature type="compositionally biased region" description="Basic and acidic residues" evidence="2">
    <location>
        <begin position="174"/>
        <end position="184"/>
    </location>
</feature>
<dbReference type="EMBL" id="LR877148">
    <property type="protein sequence ID" value="CAD2215275.1"/>
    <property type="molecule type" value="Genomic_DNA"/>
</dbReference>
<dbReference type="Proteomes" id="UP000515908">
    <property type="component" value="Chromosome 04"/>
</dbReference>
<dbReference type="AlphaFoldDB" id="A0A7G2C728"/>
<evidence type="ECO:0000256" key="2">
    <source>
        <dbReference type="SAM" id="MobiDB-lite"/>
    </source>
</evidence>
<feature type="region of interest" description="Disordered" evidence="2">
    <location>
        <begin position="27"/>
        <end position="90"/>
    </location>
</feature>
<sequence>MRSYRSELPKDLQQLIASTEEGVERLYRATDPSSLRKKQRKRRNESYDDTSTSSYEAAVSDRRLERPSFHSASSHSYINDSNGRVYSEATPLKPSSKINVISVNSSGTKTTENTYYSDAMMKTEFGQRWTNTYRNLVTPNTSAQPSPDTSPKSGLPPPSIQRTPPPLQPSPASPEDRENRDKGTQRLLDTINTLKEEIREKEKNILEVKLTHANEMATLRESIVTCRSEAAKEVAEQLSVSYAVKQSLLQSTLEAESQRVADLEAELRTLKKEKDSLRSELEERKNELLLYSKTSQLGETNTQVAYEKVAQLEQYVEELKRNHLQHLREMETVEEEKRRLCERETELCQEVENLKAQIESQKGASNEAITQLEEEFNATAANYQQLLSDTSTRMSYLEKVERKYKSLKRDMAALTEEKEAVVDQYSQQVTSLEEENDKLNKEVVSLKERLILAEDTAEEVQEEHKREIDRLTRQVEIEKHEGEEKVKSVTQQLETANHTIELLKARLEGMQEEIMEETHRAQNYSMKATEEKMKLDQLLNEQKQKAVQFKAQSDEIVASLKRQLKEKDAKLKVLATSSDEPLQRLRQQLESERSRRARLEEQFSTYKKKARDAEEKAVLELRKEQLRHSAELAMRSPSAARSSPSETFTPKPASEVYRQRLAVDSATSTPKALTTIGRLGAMRENNNNPPIRNSYPGRRNMEQKEIDQRSPPQVQTTSIGNSAPRPVRREMDSPLSAVHAGTVESLSDISKTSPWHSRADNDTSLRSVPAGRMSPTHSPVVRRIVSPVPQDDETALVGEQVMHNAGVSSHERKLNDYRVDAADIFRKITGSRDEFLTQCISLVKRTGAEYADKKRKHQVESSDESEMDSTQDR</sequence>
<dbReference type="GO" id="GO:0007076">
    <property type="term" value="P:mitotic chromosome condensation"/>
    <property type="evidence" value="ECO:0007669"/>
    <property type="project" value="TreeGrafter"/>
</dbReference>
<dbReference type="PANTHER" id="PTHR43941:SF1">
    <property type="entry name" value="STRUCTURAL MAINTENANCE OF CHROMOSOMES PROTEIN 2"/>
    <property type="match status" value="1"/>
</dbReference>
<feature type="compositionally biased region" description="Polar residues" evidence="2">
    <location>
        <begin position="137"/>
        <end position="152"/>
    </location>
</feature>
<protein>
    <submittedName>
        <fullName evidence="3">Uncharacterized protein</fullName>
    </submittedName>
</protein>
<dbReference type="VEuPathDB" id="TriTrypDB:ADEAN_000273000"/>
<keyword evidence="4" id="KW-1185">Reference proteome</keyword>
<gene>
    <name evidence="3" type="ORF">ADEAN_000273000</name>
</gene>
<evidence type="ECO:0000313" key="4">
    <source>
        <dbReference type="Proteomes" id="UP000515908"/>
    </source>
</evidence>
<feature type="compositionally biased region" description="Polar residues" evidence="2">
    <location>
        <begin position="70"/>
        <end position="84"/>
    </location>
</feature>